<proteinExistence type="inferred from homology"/>
<name>A0A9N8L1U9_CHRIL</name>
<dbReference type="GO" id="GO:0015293">
    <property type="term" value="F:symporter activity"/>
    <property type="evidence" value="ECO:0007669"/>
    <property type="project" value="UniProtKB-KW"/>
</dbReference>
<dbReference type="OrthoDB" id="2985014at2759"/>
<dbReference type="FunFam" id="1.20.1250.20:FF:000532">
    <property type="entry name" value="SLC (SoLute Carrier) homolog"/>
    <property type="match status" value="1"/>
</dbReference>
<feature type="transmembrane region" description="Helical" evidence="12">
    <location>
        <begin position="299"/>
        <end position="323"/>
    </location>
</feature>
<feature type="transmembrane region" description="Helical" evidence="12">
    <location>
        <begin position="72"/>
        <end position="92"/>
    </location>
</feature>
<dbReference type="SUPFAM" id="SSF103473">
    <property type="entry name" value="MFS general substrate transporter"/>
    <property type="match status" value="2"/>
</dbReference>
<feature type="transmembrane region" description="Helical" evidence="12">
    <location>
        <begin position="778"/>
        <end position="796"/>
    </location>
</feature>
<dbReference type="GO" id="GO:0006820">
    <property type="term" value="P:monoatomic anion transport"/>
    <property type="evidence" value="ECO:0007669"/>
    <property type="project" value="TreeGrafter"/>
</dbReference>
<feature type="transmembrane region" description="Helical" evidence="12">
    <location>
        <begin position="98"/>
        <end position="119"/>
    </location>
</feature>
<gene>
    <name evidence="15" type="ORF">CINC_LOCUS3240</name>
</gene>
<dbReference type="InterPro" id="IPR027378">
    <property type="entry name" value="Nucleotide_channel_N"/>
</dbReference>
<feature type="chain" id="PRO_5040167998" description="Putative inorganic phosphate cotransporter" evidence="13">
    <location>
        <begin position="20"/>
        <end position="824"/>
    </location>
</feature>
<evidence type="ECO:0000256" key="3">
    <source>
        <dbReference type="ARBA" id="ARBA00022448"/>
    </source>
</evidence>
<dbReference type="Pfam" id="PF07690">
    <property type="entry name" value="MFS_1"/>
    <property type="match status" value="2"/>
</dbReference>
<evidence type="ECO:0000313" key="16">
    <source>
        <dbReference type="Proteomes" id="UP001154114"/>
    </source>
</evidence>
<sequence length="824" mass="91114">MLFLAITLGLSMRANISIAIVAMTDPQDENGGWQWICACRVLQGMSQGFLLPVTHHLIGQWAPLSEKSTLGMFIYAGSPFGTAIQLLVSGFIADRWGWPAIFYVNGASGAIWTAAYVLLGADSPAASKLISHEERLYIQKSLGHGVEIKKPKLPVPWRSIWTSIPFVTLILVHVCQAWTMWTMLTEIPSYLNKVLGVNIKENGVLSALPYIVMFVLSIPYGIIPDYILKKKWLSLTATRKICNTMSFYGPALALITLLYSPSDVVLAVTLLSLAVGLNAGHITGFFLAHVDMAPNFAGILMGITNGSATLVSIFAPLACGAILKDETDHYQWRKVFYMTAAFYIAGNTLYLIFGTSERQKWNEPSNNTDIHTIEGLGVRHAQTALLFFGMLFAFTMRVNMSMAIVDMTDERKEPHFDWPHSVQAVILSSFFWGYVVLQVPAGELACRFGGKVLFTISVVVNSIISLILPMGAAWGGWQLVCGCRVLQGLTQAFIYPSTHHLVSQWMPQQEKGVLSTFVYAGGQLGIALQLLASGFLATSWGWQAIFYTNGTLGLIWSIVYIIFGAASPETSRFISEEEVLYIQTSLGRVGEQKNYPTPWLKIMTSLPFWAVIVAHCGQNWGFFTLMTEMPTYMAKVLNVDLKNNGILSCLPYLAMYLLSFVMGTMTDVITRKKWLSVSGTRKLFNSIGLWGPAIALIGLSYAPEGNMVYAVVMLTLAVGINAGQYTGYMLVHIDLAPNFSACLMGITNFLANIISIIAPLVCGFIVHDETQPSEWRKVFFVASGVYFFTNLFFILFSTSVRQPWNEPKEDDVEMKAPEKSSEAR</sequence>
<keyword evidence="4 12" id="KW-0812">Transmembrane</keyword>
<feature type="transmembrane region" description="Helical" evidence="12">
    <location>
        <begin position="606"/>
        <end position="625"/>
    </location>
</feature>
<dbReference type="InterPro" id="IPR020846">
    <property type="entry name" value="MFS_dom"/>
</dbReference>
<evidence type="ECO:0000259" key="14">
    <source>
        <dbReference type="PROSITE" id="PS50850"/>
    </source>
</evidence>
<comment type="function">
    <text evidence="10">May be an inorganic phosphate cotransporter.</text>
</comment>
<keyword evidence="9" id="KW-0406">Ion transport</keyword>
<feature type="signal peptide" evidence="13">
    <location>
        <begin position="1"/>
        <end position="19"/>
    </location>
</feature>
<protein>
    <recommendedName>
        <fullName evidence="11">Putative inorganic phosphate cotransporter</fullName>
    </recommendedName>
</protein>
<feature type="transmembrane region" description="Helical" evidence="12">
    <location>
        <begin position="265"/>
        <end position="287"/>
    </location>
</feature>
<keyword evidence="5" id="KW-0769">Symport</keyword>
<feature type="transmembrane region" description="Helical" evidence="12">
    <location>
        <begin position="708"/>
        <end position="731"/>
    </location>
</feature>
<accession>A0A9N8L1U9</accession>
<dbReference type="GO" id="GO:0016020">
    <property type="term" value="C:membrane"/>
    <property type="evidence" value="ECO:0007669"/>
    <property type="project" value="UniProtKB-SubCell"/>
</dbReference>
<keyword evidence="9" id="KW-0739">Sodium transport</keyword>
<dbReference type="InterPro" id="IPR011701">
    <property type="entry name" value="MFS"/>
</dbReference>
<evidence type="ECO:0000256" key="13">
    <source>
        <dbReference type="SAM" id="SignalP"/>
    </source>
</evidence>
<dbReference type="PROSITE" id="PS00217">
    <property type="entry name" value="SUGAR_TRANSPORT_2"/>
    <property type="match status" value="1"/>
</dbReference>
<evidence type="ECO:0000256" key="4">
    <source>
        <dbReference type="ARBA" id="ARBA00022692"/>
    </source>
</evidence>
<dbReference type="FunFam" id="1.20.1250.20:FF:000003">
    <property type="entry name" value="Solute carrier family 17 member 3"/>
    <property type="match status" value="1"/>
</dbReference>
<feature type="transmembrane region" description="Helical" evidence="12">
    <location>
        <begin position="384"/>
        <end position="405"/>
    </location>
</feature>
<feature type="transmembrane region" description="Helical" evidence="12">
    <location>
        <begin position="516"/>
        <end position="538"/>
    </location>
</feature>
<evidence type="ECO:0000256" key="2">
    <source>
        <dbReference type="ARBA" id="ARBA00008586"/>
    </source>
</evidence>
<evidence type="ECO:0000256" key="6">
    <source>
        <dbReference type="ARBA" id="ARBA00022989"/>
    </source>
</evidence>
<dbReference type="PANTHER" id="PTHR11662:SF280">
    <property type="entry name" value="FI21844P1-RELATED"/>
    <property type="match status" value="1"/>
</dbReference>
<evidence type="ECO:0000313" key="15">
    <source>
        <dbReference type="EMBL" id="CAD0201570.1"/>
    </source>
</evidence>
<keyword evidence="8 12" id="KW-0472">Membrane</keyword>
<dbReference type="AlphaFoldDB" id="A0A9N8L1U9"/>
<feature type="transmembrane region" description="Helical" evidence="12">
    <location>
        <begin position="544"/>
        <end position="563"/>
    </location>
</feature>
<reference evidence="15" key="1">
    <citation type="submission" date="2021-12" db="EMBL/GenBank/DDBJ databases">
        <authorList>
            <person name="King R."/>
        </authorList>
    </citation>
    <scope>NUCLEOTIDE SEQUENCE</scope>
</reference>
<feature type="transmembrane region" description="Helical" evidence="12">
    <location>
        <begin position="683"/>
        <end position="702"/>
    </location>
</feature>
<evidence type="ECO:0000256" key="7">
    <source>
        <dbReference type="ARBA" id="ARBA00023053"/>
    </source>
</evidence>
<keyword evidence="16" id="KW-1185">Reference proteome</keyword>
<keyword evidence="6 12" id="KW-1133">Transmembrane helix</keyword>
<comment type="similarity">
    <text evidence="2">Belongs to the major facilitator superfamily. Sodium/anion cotransporter family.</text>
</comment>
<feature type="transmembrane region" description="Helical" evidence="12">
    <location>
        <begin position="335"/>
        <end position="353"/>
    </location>
</feature>
<dbReference type="Gene3D" id="1.20.1250.20">
    <property type="entry name" value="MFS general substrate transporter like domains"/>
    <property type="match status" value="3"/>
</dbReference>
<dbReference type="PROSITE" id="PS50850">
    <property type="entry name" value="MFS"/>
    <property type="match status" value="2"/>
</dbReference>
<dbReference type="InterPro" id="IPR005829">
    <property type="entry name" value="Sugar_transporter_CS"/>
</dbReference>
<keyword evidence="13" id="KW-0732">Signal</keyword>
<evidence type="ECO:0000256" key="8">
    <source>
        <dbReference type="ARBA" id="ARBA00023136"/>
    </source>
</evidence>
<feature type="transmembrane region" description="Helical" evidence="12">
    <location>
        <begin position="743"/>
        <end position="766"/>
    </location>
</feature>
<dbReference type="GO" id="GO:0006814">
    <property type="term" value="P:sodium ion transport"/>
    <property type="evidence" value="ECO:0007669"/>
    <property type="project" value="UniProtKB-KW"/>
</dbReference>
<dbReference type="InterPro" id="IPR050382">
    <property type="entry name" value="MFS_Na/Anion_cotransporter"/>
</dbReference>
<dbReference type="PANTHER" id="PTHR11662">
    <property type="entry name" value="SOLUTE CARRIER FAMILY 17"/>
    <property type="match status" value="1"/>
</dbReference>
<feature type="domain" description="Major facilitator superfamily (MFS) profile" evidence="14">
    <location>
        <begin position="381"/>
        <end position="801"/>
    </location>
</feature>
<evidence type="ECO:0000256" key="9">
    <source>
        <dbReference type="ARBA" id="ARBA00023201"/>
    </source>
</evidence>
<evidence type="ECO:0000256" key="5">
    <source>
        <dbReference type="ARBA" id="ARBA00022847"/>
    </source>
</evidence>
<feature type="domain" description="Major facilitator superfamily (MFS) profile" evidence="14">
    <location>
        <begin position="1"/>
        <end position="358"/>
    </location>
</feature>
<evidence type="ECO:0000256" key="12">
    <source>
        <dbReference type="SAM" id="Phobius"/>
    </source>
</evidence>
<feature type="transmembrane region" description="Helical" evidence="12">
    <location>
        <begin position="425"/>
        <end position="445"/>
    </location>
</feature>
<organism evidence="15 16">
    <name type="scientific">Chrysodeixis includens</name>
    <name type="common">Soybean looper</name>
    <name type="synonym">Pseudoplusia includens</name>
    <dbReference type="NCBI Taxonomy" id="689277"/>
    <lineage>
        <taxon>Eukaryota</taxon>
        <taxon>Metazoa</taxon>
        <taxon>Ecdysozoa</taxon>
        <taxon>Arthropoda</taxon>
        <taxon>Hexapoda</taxon>
        <taxon>Insecta</taxon>
        <taxon>Pterygota</taxon>
        <taxon>Neoptera</taxon>
        <taxon>Endopterygota</taxon>
        <taxon>Lepidoptera</taxon>
        <taxon>Glossata</taxon>
        <taxon>Ditrysia</taxon>
        <taxon>Noctuoidea</taxon>
        <taxon>Noctuidae</taxon>
        <taxon>Plusiinae</taxon>
        <taxon>Chrysodeixis</taxon>
    </lineage>
</organism>
<feature type="transmembrane region" description="Helical" evidence="12">
    <location>
        <begin position="645"/>
        <end position="662"/>
    </location>
</feature>
<evidence type="ECO:0000256" key="10">
    <source>
        <dbReference type="ARBA" id="ARBA00054632"/>
    </source>
</evidence>
<keyword evidence="7" id="KW-0915">Sodium</keyword>
<feature type="transmembrane region" description="Helical" evidence="12">
    <location>
        <begin position="452"/>
        <end position="470"/>
    </location>
</feature>
<dbReference type="FunFam" id="1.20.1250.20:FF:000144">
    <property type="entry name" value="Picot, isoform B"/>
    <property type="match status" value="1"/>
</dbReference>
<dbReference type="CDD" id="cd17318">
    <property type="entry name" value="MFS_SLC17"/>
    <property type="match status" value="1"/>
</dbReference>
<dbReference type="InterPro" id="IPR036259">
    <property type="entry name" value="MFS_trans_sf"/>
</dbReference>
<evidence type="ECO:0000256" key="1">
    <source>
        <dbReference type="ARBA" id="ARBA00004141"/>
    </source>
</evidence>
<comment type="subcellular location">
    <subcellularLocation>
        <location evidence="1">Membrane</location>
        <topology evidence="1">Multi-pass membrane protein</topology>
    </subcellularLocation>
</comment>
<feature type="transmembrane region" description="Helical" evidence="12">
    <location>
        <begin position="160"/>
        <end position="184"/>
    </location>
</feature>
<feature type="transmembrane region" description="Helical" evidence="12">
    <location>
        <begin position="204"/>
        <end position="228"/>
    </location>
</feature>
<keyword evidence="3" id="KW-0813">Transport</keyword>
<dbReference type="Proteomes" id="UP001154114">
    <property type="component" value="Chromosome 14"/>
</dbReference>
<dbReference type="Gene3D" id="1.20.120.540">
    <property type="entry name" value="Voltage-gated potassium channels"/>
    <property type="match status" value="1"/>
</dbReference>
<evidence type="ECO:0000256" key="11">
    <source>
        <dbReference type="ARBA" id="ARBA00068450"/>
    </source>
</evidence>
<dbReference type="EMBL" id="LR824017">
    <property type="protein sequence ID" value="CAD0201570.1"/>
    <property type="molecule type" value="Genomic_DNA"/>
</dbReference>